<evidence type="ECO:0000313" key="12">
    <source>
        <dbReference type="EMBL" id="AZP36267.1"/>
    </source>
</evidence>
<feature type="transmembrane region" description="Helical" evidence="10">
    <location>
        <begin position="83"/>
        <end position="104"/>
    </location>
</feature>
<dbReference type="InterPro" id="IPR003663">
    <property type="entry name" value="Sugar/inositol_transpt"/>
</dbReference>
<feature type="transmembrane region" description="Helical" evidence="10">
    <location>
        <begin position="343"/>
        <end position="370"/>
    </location>
</feature>
<dbReference type="PROSITE" id="PS00217">
    <property type="entry name" value="SUGAR_TRANSPORT_2"/>
    <property type="match status" value="1"/>
</dbReference>
<comment type="subcellular location">
    <subcellularLocation>
        <location evidence="1">Cell membrane</location>
        <topology evidence="1">Multi-pass membrane protein</topology>
    </subcellularLocation>
</comment>
<keyword evidence="8 10" id="KW-0472">Membrane</keyword>
<dbReference type="InterPro" id="IPR036259">
    <property type="entry name" value="MFS_trans_sf"/>
</dbReference>
<keyword evidence="6 10" id="KW-0812">Transmembrane</keyword>
<feature type="transmembrane region" description="Helical" evidence="10">
    <location>
        <begin position="415"/>
        <end position="433"/>
    </location>
</feature>
<dbReference type="Proteomes" id="UP000274458">
    <property type="component" value="Chromosome"/>
</dbReference>
<evidence type="ECO:0000313" key="13">
    <source>
        <dbReference type="Proteomes" id="UP000274458"/>
    </source>
</evidence>
<feature type="transmembrane region" description="Helical" evidence="10">
    <location>
        <begin position="317"/>
        <end position="337"/>
    </location>
</feature>
<dbReference type="InterPro" id="IPR050820">
    <property type="entry name" value="MFS_Sugar_Transporter"/>
</dbReference>
<protein>
    <submittedName>
        <fullName evidence="12">Galactose-proton symporter</fullName>
    </submittedName>
</protein>
<name>A0A3S9J7N7_9ENTR</name>
<feature type="transmembrane region" description="Helical" evidence="10">
    <location>
        <begin position="139"/>
        <end position="157"/>
    </location>
</feature>
<dbReference type="SUPFAM" id="SSF103473">
    <property type="entry name" value="MFS general substrate transporter"/>
    <property type="match status" value="1"/>
</dbReference>
<feature type="domain" description="Major facilitator superfamily (MFS) profile" evidence="11">
    <location>
        <begin position="15"/>
        <end position="437"/>
    </location>
</feature>
<evidence type="ECO:0000256" key="4">
    <source>
        <dbReference type="ARBA" id="ARBA00022475"/>
    </source>
</evidence>
<keyword evidence="5" id="KW-0762">Sugar transport</keyword>
<dbReference type="RefSeq" id="WP_126071533.1">
    <property type="nucleotide sequence ID" value="NZ_CP026513.1"/>
</dbReference>
<feature type="transmembrane region" description="Helical" evidence="10">
    <location>
        <begin position="12"/>
        <end position="41"/>
    </location>
</feature>
<dbReference type="OrthoDB" id="5368493at2"/>
<keyword evidence="3 9" id="KW-0813">Transport</keyword>
<accession>A0A3S9J7N7</accession>
<dbReference type="NCBIfam" id="TIGR00879">
    <property type="entry name" value="SP"/>
    <property type="match status" value="1"/>
</dbReference>
<dbReference type="CDD" id="cd17315">
    <property type="entry name" value="MFS_GLUT_like"/>
    <property type="match status" value="1"/>
</dbReference>
<evidence type="ECO:0000256" key="7">
    <source>
        <dbReference type="ARBA" id="ARBA00022989"/>
    </source>
</evidence>
<keyword evidence="13" id="KW-1185">Reference proteome</keyword>
<dbReference type="Gene3D" id="1.20.1250.20">
    <property type="entry name" value="MFS general substrate transporter like domains"/>
    <property type="match status" value="1"/>
</dbReference>
<dbReference type="FunFam" id="1.20.1250.20:FF:000218">
    <property type="entry name" value="facilitated trehalose transporter Tret1"/>
    <property type="match status" value="1"/>
</dbReference>
<dbReference type="InterPro" id="IPR005829">
    <property type="entry name" value="Sugar_transporter_CS"/>
</dbReference>
<keyword evidence="7 10" id="KW-1133">Transmembrane helix</keyword>
<keyword evidence="4" id="KW-1003">Cell membrane</keyword>
<comment type="similarity">
    <text evidence="2 9">Belongs to the major facilitator superfamily. Sugar transporter (TC 2.A.1.1) family.</text>
</comment>
<feature type="transmembrane region" description="Helical" evidence="10">
    <location>
        <begin position="382"/>
        <end position="409"/>
    </location>
</feature>
<dbReference type="PROSITE" id="PS50850">
    <property type="entry name" value="MFS"/>
    <property type="match status" value="1"/>
</dbReference>
<feature type="transmembrane region" description="Helical" evidence="10">
    <location>
        <begin position="169"/>
        <end position="189"/>
    </location>
</feature>
<reference evidence="12 13" key="1">
    <citation type="journal article" date="2018" name="Genome Biol. Evol.">
        <title>Partnering With a Pest: Genomes of Hemlock Woolly Adelgid Symbionts Reveal Atypical Nutritional Provisioning Patterns in Dual-Obligate Bacteria.</title>
        <authorList>
            <person name="Weglarz K.M."/>
            <person name="Havill N.P."/>
            <person name="Burke G.R."/>
            <person name="von Dohlen C.D."/>
        </authorList>
    </citation>
    <scope>NUCLEOTIDE SEQUENCE [LARGE SCALE GENOMIC DNA]</scope>
    <source>
        <strain evidence="12">ENA</strain>
    </source>
</reference>
<dbReference type="PANTHER" id="PTHR48023">
    <property type="entry name" value="D-XYLOSE-PROTON SYMPORTER-LIKE 2"/>
    <property type="match status" value="1"/>
</dbReference>
<dbReference type="InterPro" id="IPR020846">
    <property type="entry name" value="MFS_dom"/>
</dbReference>
<dbReference type="AlphaFoldDB" id="A0A3S9J7N7"/>
<gene>
    <name evidence="12" type="primary">galP</name>
    <name evidence="12" type="ORF">C3B56_00158</name>
</gene>
<evidence type="ECO:0000256" key="1">
    <source>
        <dbReference type="ARBA" id="ARBA00004651"/>
    </source>
</evidence>
<dbReference type="InterPro" id="IPR005828">
    <property type="entry name" value="MFS_sugar_transport-like"/>
</dbReference>
<evidence type="ECO:0000256" key="2">
    <source>
        <dbReference type="ARBA" id="ARBA00010992"/>
    </source>
</evidence>
<evidence type="ECO:0000256" key="8">
    <source>
        <dbReference type="ARBA" id="ARBA00023136"/>
    </source>
</evidence>
<evidence type="ECO:0000256" key="5">
    <source>
        <dbReference type="ARBA" id="ARBA00022597"/>
    </source>
</evidence>
<dbReference type="GO" id="GO:0022857">
    <property type="term" value="F:transmembrane transporter activity"/>
    <property type="evidence" value="ECO:0007669"/>
    <property type="project" value="InterPro"/>
</dbReference>
<dbReference type="EMBL" id="CP026513">
    <property type="protein sequence ID" value="AZP36267.1"/>
    <property type="molecule type" value="Genomic_DNA"/>
</dbReference>
<evidence type="ECO:0000256" key="10">
    <source>
        <dbReference type="SAM" id="Phobius"/>
    </source>
</evidence>
<organism evidence="12 13">
    <name type="scientific">Candidatus Annandia adelgestsuga</name>
    <dbReference type="NCBI Taxonomy" id="1302411"/>
    <lineage>
        <taxon>Bacteria</taxon>
        <taxon>Pseudomonadati</taxon>
        <taxon>Pseudomonadota</taxon>
        <taxon>Gammaproteobacteria</taxon>
        <taxon>Enterobacterales</taxon>
        <taxon>Enterobacteriaceae</taxon>
        <taxon>Candidatus Annandia</taxon>
    </lineage>
</organism>
<evidence type="ECO:0000256" key="6">
    <source>
        <dbReference type="ARBA" id="ARBA00022692"/>
    </source>
</evidence>
<feature type="transmembrane region" description="Helical" evidence="10">
    <location>
        <begin position="288"/>
        <end position="308"/>
    </location>
</feature>
<feature type="transmembrane region" description="Helical" evidence="10">
    <location>
        <begin position="53"/>
        <end position="76"/>
    </location>
</feature>
<feature type="transmembrane region" description="Helical" evidence="10">
    <location>
        <begin position="248"/>
        <end position="268"/>
    </location>
</feature>
<feature type="transmembrane region" description="Helical" evidence="10">
    <location>
        <begin position="110"/>
        <end position="127"/>
    </location>
</feature>
<evidence type="ECO:0000256" key="3">
    <source>
        <dbReference type="ARBA" id="ARBA00022448"/>
    </source>
</evidence>
<dbReference type="Pfam" id="PF00083">
    <property type="entry name" value="Sugar_tr"/>
    <property type="match status" value="1"/>
</dbReference>
<evidence type="ECO:0000259" key="11">
    <source>
        <dbReference type="PROSITE" id="PS50850"/>
    </source>
</evidence>
<dbReference type="PROSITE" id="PS00216">
    <property type="entry name" value="SUGAR_TRANSPORT_1"/>
    <property type="match status" value="1"/>
</dbReference>
<dbReference type="GO" id="GO:0005886">
    <property type="term" value="C:plasma membrane"/>
    <property type="evidence" value="ECO:0007669"/>
    <property type="project" value="UniProtKB-SubCell"/>
</dbReference>
<dbReference type="PRINTS" id="PR00171">
    <property type="entry name" value="SUGRTRNSPORT"/>
</dbReference>
<evidence type="ECO:0000256" key="9">
    <source>
        <dbReference type="RuleBase" id="RU003346"/>
    </source>
</evidence>
<proteinExistence type="inferred from homology"/>
<sequence length="453" mass="51990">MFKKFKKKKIIFFFICFIASLIGLLFGLSIGVITVALPFIIKEFNINNIEQELIVSSMMLGSTLGVLFNGITSFYLGRKNNLIISSLFFIFGSILSSLSFNYIFLLISRIILGIALGIASYTTPLYLSEISFKENRGSIISLYQLMITIGILLSYIFDTMFSYNCNWRYMFGIISIPSFFLLIGIFFLPDSPRWLLSKKKTFEAKNVLLILRNNKKESIKELYEIKDNLKIRINGIKLFINNKKFRKIIFLGILLQIMQQFTGINIIICYAPKMLNMIGFNKTIDQMYCTITIGIINVLSTIIAIMVVDKLGRKPTLIFGFLIMFISMNFLGILLYINKICFIIKYLFFLFILIFISGFAISAGPLVWVLCSEIQPLKVKDFGITISTITNFVSNIIVSLTFLSLINIIGNCYTFWFYSFLNLLFAILTFYLVPETKGISLENIEKKLFSKKF</sequence>
<dbReference type="KEGG" id="aade:C3B56_00158"/>
<dbReference type="PANTHER" id="PTHR48023:SF4">
    <property type="entry name" value="D-XYLOSE-PROTON SYMPORTER-LIKE 2"/>
    <property type="match status" value="1"/>
</dbReference>